<dbReference type="AlphaFoldDB" id="A0A844B9B7"/>
<feature type="transmembrane region" description="Helical" evidence="1">
    <location>
        <begin position="6"/>
        <end position="26"/>
    </location>
</feature>
<keyword evidence="1" id="KW-1133">Transmembrane helix</keyword>
<keyword evidence="3" id="KW-1185">Reference proteome</keyword>
<comment type="caution">
    <text evidence="2">The sequence shown here is derived from an EMBL/GenBank/DDBJ whole genome shotgun (WGS) entry which is preliminary data.</text>
</comment>
<reference evidence="2 3" key="1">
    <citation type="submission" date="2019-11" db="EMBL/GenBank/DDBJ databases">
        <title>Caenimonas koreensis gen. nov., sp. nov., isolated from activated sludge.</title>
        <authorList>
            <person name="Seung H.R."/>
        </authorList>
    </citation>
    <scope>NUCLEOTIDE SEQUENCE [LARGE SCALE GENOMIC DNA]</scope>
    <source>
        <strain evidence="2 3">EMB320</strain>
    </source>
</reference>
<sequence length="56" mass="6112">MSDIGFTVAMAVASVAALAIVAPRFFEGKQDGADFSEEIEALHKQSDGQVKKRKWE</sequence>
<organism evidence="2 3">
    <name type="scientific">Caenimonas koreensis DSM 17982</name>
    <dbReference type="NCBI Taxonomy" id="1121255"/>
    <lineage>
        <taxon>Bacteria</taxon>
        <taxon>Pseudomonadati</taxon>
        <taxon>Pseudomonadota</taxon>
        <taxon>Betaproteobacteria</taxon>
        <taxon>Burkholderiales</taxon>
        <taxon>Comamonadaceae</taxon>
        <taxon>Caenimonas</taxon>
    </lineage>
</organism>
<accession>A0A844B9B7</accession>
<keyword evidence="1" id="KW-0812">Transmembrane</keyword>
<proteinExistence type="predicted"/>
<gene>
    <name evidence="2" type="ORF">GHT07_12315</name>
</gene>
<dbReference type="EMBL" id="WJBU01000010">
    <property type="protein sequence ID" value="MRD48067.1"/>
    <property type="molecule type" value="Genomic_DNA"/>
</dbReference>
<dbReference type="RefSeq" id="WP_153585365.1">
    <property type="nucleotide sequence ID" value="NZ_WJBU01000010.1"/>
</dbReference>
<evidence type="ECO:0000313" key="3">
    <source>
        <dbReference type="Proteomes" id="UP000487350"/>
    </source>
</evidence>
<dbReference type="Proteomes" id="UP000487350">
    <property type="component" value="Unassembled WGS sequence"/>
</dbReference>
<evidence type="ECO:0000256" key="1">
    <source>
        <dbReference type="SAM" id="Phobius"/>
    </source>
</evidence>
<protein>
    <submittedName>
        <fullName evidence="2">Uncharacterized protein</fullName>
    </submittedName>
</protein>
<evidence type="ECO:0000313" key="2">
    <source>
        <dbReference type="EMBL" id="MRD48067.1"/>
    </source>
</evidence>
<name>A0A844B9B7_9BURK</name>
<keyword evidence="1" id="KW-0472">Membrane</keyword>